<dbReference type="AlphaFoldDB" id="A0A2A6C784"/>
<reference evidence="2" key="2">
    <citation type="submission" date="2022-06" db="UniProtKB">
        <authorList>
            <consortium name="EnsemblMetazoa"/>
        </authorList>
    </citation>
    <scope>IDENTIFICATION</scope>
    <source>
        <strain evidence="2">PS312</strain>
    </source>
</reference>
<proteinExistence type="predicted"/>
<gene>
    <name evidence="2" type="primary">WBGene00098269</name>
</gene>
<dbReference type="GO" id="GO:0000175">
    <property type="term" value="F:3'-5'-RNA exonuclease activity"/>
    <property type="evidence" value="ECO:0007669"/>
    <property type="project" value="InterPro"/>
</dbReference>
<dbReference type="Proteomes" id="UP000005239">
    <property type="component" value="Unassembled WGS sequence"/>
</dbReference>
<accession>A0A2A6C784</accession>
<keyword evidence="1" id="KW-0540">Nuclease</keyword>
<name>A0A2A6C784_PRIPA</name>
<accession>A0A8R1Y9F6</accession>
<dbReference type="PANTHER" id="PTHR11046:SF25">
    <property type="match status" value="1"/>
</dbReference>
<protein>
    <submittedName>
        <fullName evidence="2">Uncharacterized protein</fullName>
    </submittedName>
</protein>
<dbReference type="EnsemblMetazoa" id="PPA08715.1">
    <property type="protein sequence ID" value="PPA08715.1"/>
    <property type="gene ID" value="WBGene00098269"/>
</dbReference>
<keyword evidence="1" id="KW-0378">Hydrolase</keyword>
<dbReference type="OrthoDB" id="5873601at2759"/>
<organism evidence="2 3">
    <name type="scientific">Pristionchus pacificus</name>
    <name type="common">Parasitic nematode worm</name>
    <dbReference type="NCBI Taxonomy" id="54126"/>
    <lineage>
        <taxon>Eukaryota</taxon>
        <taxon>Metazoa</taxon>
        <taxon>Ecdysozoa</taxon>
        <taxon>Nematoda</taxon>
        <taxon>Chromadorea</taxon>
        <taxon>Rhabditida</taxon>
        <taxon>Rhabditina</taxon>
        <taxon>Diplogasteromorpha</taxon>
        <taxon>Diplogasteroidea</taxon>
        <taxon>Neodiplogasteridae</taxon>
        <taxon>Pristionchus</taxon>
    </lineage>
</organism>
<sequence length="931" mass="103086">MTVFTEILDYGLLAANLYVLLRIRLSKEEAFRTPFFYWVPCAVMSDGVVETDITYGRLLALKKEQTKDLKVAREVFKLAGRNPLKGLYIIVDKVVYISLYEEKKCATFVKRSLDFAAESKKRISLGRTTQDKLFFLNSYCGIASHLGITFSLAPFPVDLSVPSRPIPSPPLVSPPVIPRKCGGCAARCRTIKNLSAKLGRARKKLVTQGEDLDSENNSHIQRLSSVNRVFSRVNSSLRGKVASLSAENSRLATELRFSENARLEAEESLAEHDSRVVTLKPGQSYSADTVVTVLELLNLGVADEKIGGVMESVAKLTGVKLDRVPSPSTVRNIAVASLTVAKAHVHERLDQAIGRGEQLCLYSDETNKLGSKLQCFGAGLVKDDGGQEIFLFGLAQVADKSAQTAFDIMQKRLGSLSRGIGYGDAGNFIDRFFAAVSCTMSDRASTQQKFNSMIEEYRVTVLPKVVRGWDELSDTHQQELIKFHVFYCQLHVIANYTNVVLEALAEHERIVSGRDIPSFSPTVFTVVKEVARLFGDRSAGLHSCSMEYKVWSGLDQANCPLWRLAENVAHVLDTGATISLLLSWVRECSVTPVSMFSGNCSIPSLHSIAAGDEQFLEKLLSVSPSETSLEAVVLVMESSLRYFEHLFEDFIPGGKYSGVVDDVVVDRTRCASATNRFIESAFGFVDRLFNHSPHMRIYRREARLLIAKNHTMAWLSSKSSEERLAIVSAARASISTVRAEETHAKSLLAEAILQKSLEKEKGYNAKVALQVKKRNQAVDAISTFGFIISVNSISALLGSSSETARANALVAQIRFRERTLLQPPPEKGIYKLSNKGRKLPEDELKRRLTVLIEADQKGTLLTSSIDHPFIGRFVRRWNEEVSEDGKVSSVKKRGETPLVSIKFPSSQLIIPISTLESYLDEGSFDLLDDLL</sequence>
<evidence type="ECO:0000313" key="2">
    <source>
        <dbReference type="EnsemblMetazoa" id="PPA08715.1"/>
    </source>
</evidence>
<evidence type="ECO:0000256" key="1">
    <source>
        <dbReference type="ARBA" id="ARBA00022722"/>
    </source>
</evidence>
<reference evidence="3" key="1">
    <citation type="journal article" date="2008" name="Nat. Genet.">
        <title>The Pristionchus pacificus genome provides a unique perspective on nematode lifestyle and parasitism.</title>
        <authorList>
            <person name="Dieterich C."/>
            <person name="Clifton S.W."/>
            <person name="Schuster L.N."/>
            <person name="Chinwalla A."/>
            <person name="Delehaunty K."/>
            <person name="Dinkelacker I."/>
            <person name="Fulton L."/>
            <person name="Fulton R."/>
            <person name="Godfrey J."/>
            <person name="Minx P."/>
            <person name="Mitreva M."/>
            <person name="Roeseler W."/>
            <person name="Tian H."/>
            <person name="Witte H."/>
            <person name="Yang S.P."/>
            <person name="Wilson R.K."/>
            <person name="Sommer R.J."/>
        </authorList>
    </citation>
    <scope>NUCLEOTIDE SEQUENCE [LARGE SCALE GENOMIC DNA]</scope>
    <source>
        <strain evidence="3">PS312</strain>
    </source>
</reference>
<evidence type="ECO:0000313" key="3">
    <source>
        <dbReference type="Proteomes" id="UP000005239"/>
    </source>
</evidence>
<keyword evidence="3" id="KW-1185">Reference proteome</keyword>
<dbReference type="InterPro" id="IPR022894">
    <property type="entry name" value="Oligoribonuclease"/>
</dbReference>
<dbReference type="PANTHER" id="PTHR11046">
    <property type="entry name" value="OLIGORIBONUCLEASE, MITOCHONDRIAL"/>
    <property type="match status" value="1"/>
</dbReference>